<keyword evidence="1" id="KW-1133">Transmembrane helix</keyword>
<dbReference type="EMBL" id="DRXS01000188">
    <property type="protein sequence ID" value="HHR40865.1"/>
    <property type="molecule type" value="Genomic_DNA"/>
</dbReference>
<evidence type="ECO:0000313" key="2">
    <source>
        <dbReference type="EMBL" id="HHR40865.1"/>
    </source>
</evidence>
<protein>
    <recommendedName>
        <fullName evidence="3">DUF3131 domain-containing protein</fullName>
    </recommendedName>
</protein>
<keyword evidence="1" id="KW-0812">Transmembrane</keyword>
<keyword evidence="1" id="KW-0472">Membrane</keyword>
<comment type="caution">
    <text evidence="2">The sequence shown here is derived from an EMBL/GenBank/DDBJ whole genome shotgun (WGS) entry which is preliminary data.</text>
</comment>
<gene>
    <name evidence="2" type="ORF">ENM42_03445</name>
</gene>
<reference evidence="2" key="1">
    <citation type="journal article" date="2020" name="mSystems">
        <title>Genome- and Community-Level Interaction Insights into Carbon Utilization and Element Cycling Functions of Hydrothermarchaeota in Hydrothermal Sediment.</title>
        <authorList>
            <person name="Zhou Z."/>
            <person name="Liu Y."/>
            <person name="Xu W."/>
            <person name="Pan J."/>
            <person name="Luo Z.H."/>
            <person name="Li M."/>
        </authorList>
    </citation>
    <scope>NUCLEOTIDE SEQUENCE [LARGE SCALE GENOMIC DNA]</scope>
    <source>
        <strain evidence="2">SpSt-1084</strain>
    </source>
</reference>
<evidence type="ECO:0000256" key="1">
    <source>
        <dbReference type="SAM" id="Phobius"/>
    </source>
</evidence>
<sequence>MYARPVLVLIVLLVLSSVQAQEIDVQLVKDVLGDDLRYARSIVTPDGRISPGFDPSGSLRGHALVGIMVAKIHLGLKDPESLVLLNRVAAAVNSRIESEDGVDLGFDSGFPEPENYFAHVFAVNFLSMHYGLTKYGRSRANMLKLGESLEKRFGWVPYLSKASFLVHASRISYVSGGTSVSDDLEMVLNDFTEHFVDIVDFSTKSFDGLTESLYHLSLLLNVVDKAGLTAPVELQALWAVHVDRMMNQTASLSKSPENYSRLIRTLTALTYAAENSDYTAGALAAEQAVAIAQAVSPMWRSGDRILYLPVSPLDVYPLDPLTSSEAVLNAVREGRLPMVADLRFPSLLMMLDGVKPLPPELKTDIALAVGKVALKNGVYPVVEKGIVQSDEFVNRFMRVNMLSEFLAIQYELTFRQRNMVAEIFFDIHPSFLVSLTALLVIAFMHRAGLLRW</sequence>
<dbReference type="AlphaFoldDB" id="A0A7C5YB07"/>
<organism evidence="2">
    <name type="scientific">Caldiarchaeum subterraneum</name>
    <dbReference type="NCBI Taxonomy" id="311458"/>
    <lineage>
        <taxon>Archaea</taxon>
        <taxon>Nitrososphaerota</taxon>
        <taxon>Candidatus Caldarchaeales</taxon>
        <taxon>Candidatus Caldarchaeaceae</taxon>
        <taxon>Candidatus Caldarchaeum</taxon>
    </lineage>
</organism>
<proteinExistence type="predicted"/>
<accession>A0A7C5YB07</accession>
<feature type="transmembrane region" description="Helical" evidence="1">
    <location>
        <begin position="423"/>
        <end position="444"/>
    </location>
</feature>
<evidence type="ECO:0008006" key="3">
    <source>
        <dbReference type="Google" id="ProtNLM"/>
    </source>
</evidence>
<name>A0A7C5YB07_CALS0</name>